<protein>
    <submittedName>
        <fullName evidence="1">Uncharacterized protein</fullName>
    </submittedName>
</protein>
<dbReference type="AlphaFoldDB" id="A0A4Z2EP50"/>
<accession>A0A4Z2EP50</accession>
<organism evidence="1 2">
    <name type="scientific">Liparis tanakae</name>
    <name type="common">Tanaka's snailfish</name>
    <dbReference type="NCBI Taxonomy" id="230148"/>
    <lineage>
        <taxon>Eukaryota</taxon>
        <taxon>Metazoa</taxon>
        <taxon>Chordata</taxon>
        <taxon>Craniata</taxon>
        <taxon>Vertebrata</taxon>
        <taxon>Euteleostomi</taxon>
        <taxon>Actinopterygii</taxon>
        <taxon>Neopterygii</taxon>
        <taxon>Teleostei</taxon>
        <taxon>Neoteleostei</taxon>
        <taxon>Acanthomorphata</taxon>
        <taxon>Eupercaria</taxon>
        <taxon>Perciformes</taxon>
        <taxon>Cottioidei</taxon>
        <taxon>Cottales</taxon>
        <taxon>Liparidae</taxon>
        <taxon>Liparis</taxon>
    </lineage>
</organism>
<dbReference type="EMBL" id="SRLO01004732">
    <property type="protein sequence ID" value="TNN30224.1"/>
    <property type="molecule type" value="Genomic_DNA"/>
</dbReference>
<gene>
    <name evidence="1" type="ORF">EYF80_059625</name>
</gene>
<reference evidence="1 2" key="1">
    <citation type="submission" date="2019-03" db="EMBL/GenBank/DDBJ databases">
        <title>First draft genome of Liparis tanakae, snailfish: a comprehensive survey of snailfish specific genes.</title>
        <authorList>
            <person name="Kim W."/>
            <person name="Song I."/>
            <person name="Jeong J.-H."/>
            <person name="Kim D."/>
            <person name="Kim S."/>
            <person name="Ryu S."/>
            <person name="Song J.Y."/>
            <person name="Lee S.K."/>
        </authorList>
    </citation>
    <scope>NUCLEOTIDE SEQUENCE [LARGE SCALE GENOMIC DNA]</scope>
    <source>
        <tissue evidence="1">Muscle</tissue>
    </source>
</reference>
<proteinExistence type="predicted"/>
<keyword evidence="2" id="KW-1185">Reference proteome</keyword>
<dbReference type="Proteomes" id="UP000314294">
    <property type="component" value="Unassembled WGS sequence"/>
</dbReference>
<sequence>MTNITKQFPAKPTTNTTEYTATMMGMMGDMGSASASQVPLDVHQMVLNSVRTGRAAGKSPRILFQRVSVRSQLSVCNSYVYLFIF</sequence>
<evidence type="ECO:0000313" key="1">
    <source>
        <dbReference type="EMBL" id="TNN30224.1"/>
    </source>
</evidence>
<evidence type="ECO:0000313" key="2">
    <source>
        <dbReference type="Proteomes" id="UP000314294"/>
    </source>
</evidence>
<name>A0A4Z2EP50_9TELE</name>
<comment type="caution">
    <text evidence="1">The sequence shown here is derived from an EMBL/GenBank/DDBJ whole genome shotgun (WGS) entry which is preliminary data.</text>
</comment>